<gene>
    <name evidence="3" type="ORF">METZ01_LOCUS209360</name>
</gene>
<name>A0A382F0H4_9ZZZZ</name>
<comment type="similarity">
    <text evidence="1">Belongs to the sulfur carrier protein TusA family.</text>
</comment>
<reference evidence="3" key="1">
    <citation type="submission" date="2018-05" db="EMBL/GenBank/DDBJ databases">
        <authorList>
            <person name="Lanie J.A."/>
            <person name="Ng W.-L."/>
            <person name="Kazmierczak K.M."/>
            <person name="Andrzejewski T.M."/>
            <person name="Davidsen T.M."/>
            <person name="Wayne K.J."/>
            <person name="Tettelin H."/>
            <person name="Glass J.I."/>
            <person name="Rusch D."/>
            <person name="Podicherti R."/>
            <person name="Tsui H.-C.T."/>
            <person name="Winkler M.E."/>
        </authorList>
    </citation>
    <scope>NUCLEOTIDE SEQUENCE</scope>
</reference>
<dbReference type="Pfam" id="PF01206">
    <property type="entry name" value="TusA"/>
    <property type="match status" value="1"/>
</dbReference>
<dbReference type="InterPro" id="IPR036868">
    <property type="entry name" value="TusA-like_sf"/>
</dbReference>
<evidence type="ECO:0000259" key="2">
    <source>
        <dbReference type="Pfam" id="PF01206"/>
    </source>
</evidence>
<evidence type="ECO:0000313" key="3">
    <source>
        <dbReference type="EMBL" id="SVB56506.1"/>
    </source>
</evidence>
<sequence length="74" mass="8420">MSHQTLDMCGYNCPMPILKTKQALAKMDTKETIKVICTDKGSKKDFVAFCNQLGHTLVSQEDEGNKFIFYIEKN</sequence>
<feature type="domain" description="UPF0033" evidence="2">
    <location>
        <begin position="5"/>
        <end position="73"/>
    </location>
</feature>
<dbReference type="CDD" id="cd00291">
    <property type="entry name" value="SirA_YedF_YeeD"/>
    <property type="match status" value="1"/>
</dbReference>
<dbReference type="PANTHER" id="PTHR33279">
    <property type="entry name" value="SULFUR CARRIER PROTEIN YEDF-RELATED"/>
    <property type="match status" value="1"/>
</dbReference>
<dbReference type="PANTHER" id="PTHR33279:SF6">
    <property type="entry name" value="SULFUR CARRIER PROTEIN YEDF-RELATED"/>
    <property type="match status" value="1"/>
</dbReference>
<dbReference type="InterPro" id="IPR001455">
    <property type="entry name" value="TusA-like"/>
</dbReference>
<dbReference type="EMBL" id="UINC01047345">
    <property type="protein sequence ID" value="SVB56506.1"/>
    <property type="molecule type" value="Genomic_DNA"/>
</dbReference>
<protein>
    <recommendedName>
        <fullName evidence="2">UPF0033 domain-containing protein</fullName>
    </recommendedName>
</protein>
<dbReference type="AlphaFoldDB" id="A0A382F0H4"/>
<evidence type="ECO:0000256" key="1">
    <source>
        <dbReference type="ARBA" id="ARBA00008984"/>
    </source>
</evidence>
<dbReference type="SUPFAM" id="SSF64307">
    <property type="entry name" value="SirA-like"/>
    <property type="match status" value="1"/>
</dbReference>
<proteinExistence type="inferred from homology"/>
<organism evidence="3">
    <name type="scientific">marine metagenome</name>
    <dbReference type="NCBI Taxonomy" id="408172"/>
    <lineage>
        <taxon>unclassified sequences</taxon>
        <taxon>metagenomes</taxon>
        <taxon>ecological metagenomes</taxon>
    </lineage>
</organism>
<accession>A0A382F0H4</accession>
<dbReference type="Gene3D" id="3.30.110.40">
    <property type="entry name" value="TusA-like domain"/>
    <property type="match status" value="1"/>
</dbReference>